<dbReference type="RefSeq" id="WP_075083618.1">
    <property type="nucleotide sequence ID" value="NZ_CP042912.1"/>
</dbReference>
<dbReference type="OrthoDB" id="6903468at2"/>
<organism evidence="1 2">
    <name type="scientific">Mariniblastus fucicola</name>
    <dbReference type="NCBI Taxonomy" id="980251"/>
    <lineage>
        <taxon>Bacteria</taxon>
        <taxon>Pseudomonadati</taxon>
        <taxon>Planctomycetota</taxon>
        <taxon>Planctomycetia</taxon>
        <taxon>Pirellulales</taxon>
        <taxon>Pirellulaceae</taxon>
        <taxon>Mariniblastus</taxon>
    </lineage>
</organism>
<reference evidence="1 2" key="1">
    <citation type="submission" date="2019-08" db="EMBL/GenBank/DDBJ databases">
        <title>Deep-cultivation of Planctomycetes and their phenomic and genomic characterization uncovers novel biology.</title>
        <authorList>
            <person name="Wiegand S."/>
            <person name="Jogler M."/>
            <person name="Boedeker C."/>
            <person name="Pinto D."/>
            <person name="Vollmers J."/>
            <person name="Rivas-Marin E."/>
            <person name="Kohn T."/>
            <person name="Peeters S.H."/>
            <person name="Heuer A."/>
            <person name="Rast P."/>
            <person name="Oberbeckmann S."/>
            <person name="Bunk B."/>
            <person name="Jeske O."/>
            <person name="Meyerdierks A."/>
            <person name="Storesund J.E."/>
            <person name="Kallscheuer N."/>
            <person name="Luecker S."/>
            <person name="Lage O.M."/>
            <person name="Pohl T."/>
            <person name="Merkel B.J."/>
            <person name="Hornburger P."/>
            <person name="Mueller R.-W."/>
            <person name="Bruemmer F."/>
            <person name="Labrenz M."/>
            <person name="Spormann A.M."/>
            <person name="Op den Camp H."/>
            <person name="Overmann J."/>
            <person name="Amann R."/>
            <person name="Jetten M.S.M."/>
            <person name="Mascher T."/>
            <person name="Medema M.H."/>
            <person name="Devos D.P."/>
            <person name="Kaster A.-K."/>
            <person name="Ovreas L."/>
            <person name="Rohde M."/>
            <person name="Galperin M.Y."/>
            <person name="Jogler C."/>
        </authorList>
    </citation>
    <scope>NUCLEOTIDE SEQUENCE [LARGE SCALE GENOMIC DNA]</scope>
    <source>
        <strain evidence="1 2">FC18</strain>
    </source>
</reference>
<evidence type="ECO:0000313" key="1">
    <source>
        <dbReference type="EMBL" id="QEG24829.1"/>
    </source>
</evidence>
<dbReference type="Proteomes" id="UP000322214">
    <property type="component" value="Chromosome"/>
</dbReference>
<name>A0A5B9PGV2_9BACT</name>
<evidence type="ECO:0000313" key="2">
    <source>
        <dbReference type="Proteomes" id="UP000322214"/>
    </source>
</evidence>
<gene>
    <name evidence="1" type="ORF">MFFC18_47520</name>
</gene>
<dbReference type="EMBL" id="CP042912">
    <property type="protein sequence ID" value="QEG24829.1"/>
    <property type="molecule type" value="Genomic_DNA"/>
</dbReference>
<proteinExistence type="predicted"/>
<sequence>MADLVPNLQSLVDSDRFLAAVHMDDLDDMLGARDADPFDAEWVRVHELVTQHQLGASPSVDALRESAFKRAFAITESPDACGYISDDFGLIADAARADVSDAWLVALTASYATGVLPHGELAGDSRSLTEIVSEFQP</sequence>
<accession>A0A5B9PGV2</accession>
<dbReference type="STRING" id="980251.GCA_001642875_00814"/>
<keyword evidence="2" id="KW-1185">Reference proteome</keyword>
<dbReference type="AlphaFoldDB" id="A0A5B9PGV2"/>
<dbReference type="KEGG" id="mff:MFFC18_47520"/>
<protein>
    <submittedName>
        <fullName evidence="1">Uncharacterized protein</fullName>
    </submittedName>
</protein>